<evidence type="ECO:0000313" key="1">
    <source>
        <dbReference type="EMBL" id="JAP07584.1"/>
    </source>
</evidence>
<name>A0A0V0GJX2_SOLCH</name>
<proteinExistence type="predicted"/>
<protein>
    <submittedName>
        <fullName evidence="1">Putative ovule protein</fullName>
    </submittedName>
</protein>
<feature type="non-terminal residue" evidence="1">
    <location>
        <position position="82"/>
    </location>
</feature>
<dbReference type="AlphaFoldDB" id="A0A0V0GJX2"/>
<accession>A0A0V0GJX2</accession>
<reference evidence="1" key="1">
    <citation type="submission" date="2015-12" db="EMBL/GenBank/DDBJ databases">
        <title>Gene expression during late stages of embryo sac development: a critical building block for successful pollen-pistil interactions.</title>
        <authorList>
            <person name="Liu Y."/>
            <person name="Joly V."/>
            <person name="Sabar M."/>
            <person name="Matton D.P."/>
        </authorList>
    </citation>
    <scope>NUCLEOTIDE SEQUENCE</scope>
</reference>
<organism evidence="1">
    <name type="scientific">Solanum chacoense</name>
    <name type="common">Chaco potato</name>
    <dbReference type="NCBI Taxonomy" id="4108"/>
    <lineage>
        <taxon>Eukaryota</taxon>
        <taxon>Viridiplantae</taxon>
        <taxon>Streptophyta</taxon>
        <taxon>Embryophyta</taxon>
        <taxon>Tracheophyta</taxon>
        <taxon>Spermatophyta</taxon>
        <taxon>Magnoliopsida</taxon>
        <taxon>eudicotyledons</taxon>
        <taxon>Gunneridae</taxon>
        <taxon>Pentapetalae</taxon>
        <taxon>asterids</taxon>
        <taxon>lamiids</taxon>
        <taxon>Solanales</taxon>
        <taxon>Solanaceae</taxon>
        <taxon>Solanoideae</taxon>
        <taxon>Solaneae</taxon>
        <taxon>Solanum</taxon>
    </lineage>
</organism>
<sequence length="82" mass="9906">MSNLVLGPTRGLHIFIFCFLEKFEDWTYYREIKLNRPKSGLGSEKLGEKFAAQWAELREKKHREARWDELREKHMFLGFMRG</sequence>
<dbReference type="EMBL" id="GEDG01038456">
    <property type="protein sequence ID" value="JAP07584.1"/>
    <property type="molecule type" value="Transcribed_RNA"/>
</dbReference>